<dbReference type="OrthoDB" id="411823at2759"/>
<gene>
    <name evidence="1" type="ORF">AVEN_56699_1</name>
</gene>
<evidence type="ECO:0000313" key="2">
    <source>
        <dbReference type="Proteomes" id="UP000499080"/>
    </source>
</evidence>
<keyword evidence="2" id="KW-1185">Reference proteome</keyword>
<name>A0A4Y2AGH5_ARAVE</name>
<dbReference type="Proteomes" id="UP000499080">
    <property type="component" value="Unassembled WGS sequence"/>
</dbReference>
<dbReference type="EMBL" id="BGPR01156255">
    <property type="protein sequence ID" value="GBL78305.1"/>
    <property type="molecule type" value="Genomic_DNA"/>
</dbReference>
<sequence length="147" mass="16633">MNFHTDRRSSLALHPISTINPGNLEHLIWSSLTTEVVISLVNGHSGVLGNEVADPLVKHGTHGHEPLVTYLHMFSLRSHDCCVCSDKGDPDHYATDCPLTKPFHFIKQIAKNPSTWCENIVQNKRSLARLMNIMKILHERRHDVIID</sequence>
<evidence type="ECO:0000313" key="1">
    <source>
        <dbReference type="EMBL" id="GBL78305.1"/>
    </source>
</evidence>
<proteinExistence type="predicted"/>
<protein>
    <submittedName>
        <fullName evidence="1">Uncharacterized protein</fullName>
    </submittedName>
</protein>
<comment type="caution">
    <text evidence="1">The sequence shown here is derived from an EMBL/GenBank/DDBJ whole genome shotgun (WGS) entry which is preliminary data.</text>
</comment>
<reference evidence="1 2" key="1">
    <citation type="journal article" date="2019" name="Sci. Rep.">
        <title>Orb-weaving spider Araneus ventricosus genome elucidates the spidroin gene catalogue.</title>
        <authorList>
            <person name="Kono N."/>
            <person name="Nakamura H."/>
            <person name="Ohtoshi R."/>
            <person name="Moran D.A.P."/>
            <person name="Shinohara A."/>
            <person name="Yoshida Y."/>
            <person name="Fujiwara M."/>
            <person name="Mori M."/>
            <person name="Tomita M."/>
            <person name="Arakawa K."/>
        </authorList>
    </citation>
    <scope>NUCLEOTIDE SEQUENCE [LARGE SCALE GENOMIC DNA]</scope>
</reference>
<dbReference type="AlphaFoldDB" id="A0A4Y2AGH5"/>
<organism evidence="1 2">
    <name type="scientific">Araneus ventricosus</name>
    <name type="common">Orbweaver spider</name>
    <name type="synonym">Epeira ventricosa</name>
    <dbReference type="NCBI Taxonomy" id="182803"/>
    <lineage>
        <taxon>Eukaryota</taxon>
        <taxon>Metazoa</taxon>
        <taxon>Ecdysozoa</taxon>
        <taxon>Arthropoda</taxon>
        <taxon>Chelicerata</taxon>
        <taxon>Arachnida</taxon>
        <taxon>Araneae</taxon>
        <taxon>Araneomorphae</taxon>
        <taxon>Entelegynae</taxon>
        <taxon>Araneoidea</taxon>
        <taxon>Araneidae</taxon>
        <taxon>Araneus</taxon>
    </lineage>
</organism>
<accession>A0A4Y2AGH5</accession>